<dbReference type="EMBL" id="NBYY01000029">
    <property type="protein sequence ID" value="PCS21857.1"/>
    <property type="molecule type" value="Genomic_DNA"/>
</dbReference>
<comment type="caution">
    <text evidence="2">The sequence shown here is derived from an EMBL/GenBank/DDBJ whole genome shotgun (WGS) entry which is preliminary data.</text>
</comment>
<reference evidence="3" key="1">
    <citation type="submission" date="2017-04" db="EMBL/GenBank/DDBJ databases">
        <title>Genome evolution of the luminous symbionts of deep sea anglerfish.</title>
        <authorList>
            <person name="Hendry T.A."/>
        </authorList>
    </citation>
    <scope>NUCLEOTIDE SEQUENCE [LARGE SCALE GENOMIC DNA]</scope>
</reference>
<dbReference type="InterPro" id="IPR025668">
    <property type="entry name" value="Tnp_DDE_dom"/>
</dbReference>
<dbReference type="AlphaFoldDB" id="A0A2A5T120"/>
<protein>
    <submittedName>
        <fullName evidence="2">Mobile element protein</fullName>
    </submittedName>
</protein>
<dbReference type="GeneID" id="95972696"/>
<sequence>MTDNLWGSLYGDKEYISSFLKQTLSEKGISLITNKRKNMEPKVMKF</sequence>
<evidence type="ECO:0000313" key="3">
    <source>
        <dbReference type="Proteomes" id="UP000219020"/>
    </source>
</evidence>
<feature type="domain" description="Transposase DDE" evidence="1">
    <location>
        <begin position="1"/>
        <end position="45"/>
    </location>
</feature>
<dbReference type="RefSeq" id="WP_394336673.1">
    <property type="nucleotide sequence ID" value="NZ_CAWNJE010000033.1"/>
</dbReference>
<keyword evidence="3" id="KW-1185">Reference proteome</keyword>
<evidence type="ECO:0000259" key="1">
    <source>
        <dbReference type="Pfam" id="PF13612"/>
    </source>
</evidence>
<dbReference type="Pfam" id="PF13612">
    <property type="entry name" value="DDE_Tnp_1_3"/>
    <property type="match status" value="1"/>
</dbReference>
<gene>
    <name evidence="2" type="ORF">BTN49_2543</name>
</gene>
<evidence type="ECO:0000313" key="2">
    <source>
        <dbReference type="EMBL" id="PCS21857.1"/>
    </source>
</evidence>
<proteinExistence type="predicted"/>
<accession>A0A2A5T120</accession>
<organism evidence="2 3">
    <name type="scientific">Candidatus Enterovibrio escicola</name>
    <dbReference type="NCBI Taxonomy" id="1927127"/>
    <lineage>
        <taxon>Bacteria</taxon>
        <taxon>Pseudomonadati</taxon>
        <taxon>Pseudomonadota</taxon>
        <taxon>Gammaproteobacteria</taxon>
        <taxon>Vibrionales</taxon>
        <taxon>Vibrionaceae</taxon>
        <taxon>Enterovibrio</taxon>
    </lineage>
</organism>
<dbReference type="Proteomes" id="UP000219020">
    <property type="component" value="Unassembled WGS sequence"/>
</dbReference>
<name>A0A2A5T120_9GAMM</name>